<gene>
    <name evidence="10" type="primary">pepF1_2</name>
    <name evidence="10" type="ORF">CLBCK_45740</name>
</gene>
<evidence type="ECO:0000256" key="2">
    <source>
        <dbReference type="ARBA" id="ARBA00022723"/>
    </source>
</evidence>
<sequence length="594" mass="68572">MSDLKKREEIEDKFKWKVDKIYKSIEDWEKDFEDVKNEAVKLKDFSGKLVNGEAILDYLKFNEKVSRKAENLFIYAHLKCDEDTSNTTYQSLMSKVDIYMAELASYTAFFVPEILSLDDGFIKSEINRLDELKQFEFLIEDILKEKPHILSKEMEELLAAASDCLDAPSAIHNILTNADMTFGKIEDEDGNEVELTEGNYSSFIRGKNREVRKAAFERLFGEYDKLKNTLATSLSASIKTFNFSSRVRKYNNALEASLKPNNIPLEVYKNAIKVINNNLDSLHRYVKIKKKLLGLDEIHMYDLYVPVIEIPKERIEFNDGVNIVLKALNPLGTEYLGIFKSGVNDGWIDIYENKGKRGGAYSWGGYDTMPYVLLNYNNELGDVSTLAHEMGHSIHSYYSRKEQPYYYANYTLFCAEVASTTNESLLIHYLIENEKDEKKKLYLINQELEQIRTTVFRQLMFAEFELYTHETLEKGIPLTAEDYNKAWHDLNVKYFGNEIVIDKEVDVEWSRIPHFYSDFYVYQYATGYAAASAFSKAILDGKENAVEKYKGFLKSGGSDYPINILRNAGVDMTTDAPIEATIKRFNELLDMIDN</sequence>
<dbReference type="Gene3D" id="1.10.1370.20">
    <property type="entry name" value="Oligoendopeptidase f, C-terminal domain"/>
    <property type="match status" value="1"/>
</dbReference>
<dbReference type="AlphaFoldDB" id="A0A1S8RP66"/>
<evidence type="ECO:0000256" key="6">
    <source>
        <dbReference type="RuleBase" id="RU368091"/>
    </source>
</evidence>
<organism evidence="10 11">
    <name type="scientific">Clostridium beijerinckii</name>
    <name type="common">Clostridium MP</name>
    <dbReference type="NCBI Taxonomy" id="1520"/>
    <lineage>
        <taxon>Bacteria</taxon>
        <taxon>Bacillati</taxon>
        <taxon>Bacillota</taxon>
        <taxon>Clostridia</taxon>
        <taxon>Eubacteriales</taxon>
        <taxon>Clostridiaceae</taxon>
        <taxon>Clostridium</taxon>
    </lineage>
</organism>
<keyword evidence="5 6" id="KW-0482">Metalloprotease</keyword>
<dbReference type="InterPro" id="IPR045090">
    <property type="entry name" value="Pept_M3A_M3B"/>
</dbReference>
<evidence type="ECO:0000313" key="10">
    <source>
        <dbReference type="EMBL" id="OOM55021.1"/>
    </source>
</evidence>
<dbReference type="Pfam" id="PF08439">
    <property type="entry name" value="Peptidase_M3_N"/>
    <property type="match status" value="1"/>
</dbReference>
<evidence type="ECO:0000256" key="1">
    <source>
        <dbReference type="ARBA" id="ARBA00022670"/>
    </source>
</evidence>
<evidence type="ECO:0000313" key="11">
    <source>
        <dbReference type="Proteomes" id="UP000190973"/>
    </source>
</evidence>
<dbReference type="Gene3D" id="1.10.287.830">
    <property type="entry name" value="putative peptidase helix hairpin domain like"/>
    <property type="match status" value="1"/>
</dbReference>
<comment type="caution">
    <text evidence="10">The sequence shown here is derived from an EMBL/GenBank/DDBJ whole genome shotgun (WGS) entry which is preliminary data.</text>
</comment>
<dbReference type="PANTHER" id="PTHR11804:SF84">
    <property type="entry name" value="SACCHAROLYSIN"/>
    <property type="match status" value="1"/>
</dbReference>
<evidence type="ECO:0000256" key="4">
    <source>
        <dbReference type="ARBA" id="ARBA00022833"/>
    </source>
</evidence>
<evidence type="ECO:0000256" key="7">
    <source>
        <dbReference type="SAM" id="Coils"/>
    </source>
</evidence>
<evidence type="ECO:0000256" key="5">
    <source>
        <dbReference type="ARBA" id="ARBA00023049"/>
    </source>
</evidence>
<dbReference type="GO" id="GO:0004222">
    <property type="term" value="F:metalloendopeptidase activity"/>
    <property type="evidence" value="ECO:0007669"/>
    <property type="project" value="UniProtKB-UniRule"/>
</dbReference>
<dbReference type="EC" id="3.4.24.-" evidence="6"/>
<dbReference type="GO" id="GO:0046872">
    <property type="term" value="F:metal ion binding"/>
    <property type="evidence" value="ECO:0007669"/>
    <property type="project" value="UniProtKB-UniRule"/>
</dbReference>
<keyword evidence="3 6" id="KW-0378">Hydrolase</keyword>
<dbReference type="GO" id="GO:0006518">
    <property type="term" value="P:peptide metabolic process"/>
    <property type="evidence" value="ECO:0007669"/>
    <property type="project" value="TreeGrafter"/>
</dbReference>
<keyword evidence="2 6" id="KW-0479">Metal-binding</keyword>
<keyword evidence="4 6" id="KW-0862">Zinc</keyword>
<dbReference type="GO" id="GO:0006508">
    <property type="term" value="P:proteolysis"/>
    <property type="evidence" value="ECO:0007669"/>
    <property type="project" value="UniProtKB-KW"/>
</dbReference>
<protein>
    <recommendedName>
        <fullName evidence="6">Oligopeptidase F</fullName>
        <ecNumber evidence="6">3.4.24.-</ecNumber>
    </recommendedName>
</protein>
<name>A0A1S8RP66_CLOBE</name>
<dbReference type="InterPro" id="IPR004438">
    <property type="entry name" value="Peptidase_M3B"/>
</dbReference>
<feature type="coiled-coil region" evidence="7">
    <location>
        <begin position="18"/>
        <end position="45"/>
    </location>
</feature>
<dbReference type="PANTHER" id="PTHR11804">
    <property type="entry name" value="PROTEASE M3 THIMET OLIGOPEPTIDASE-RELATED"/>
    <property type="match status" value="1"/>
</dbReference>
<dbReference type="NCBIfam" id="TIGR00181">
    <property type="entry name" value="pepF"/>
    <property type="match status" value="1"/>
</dbReference>
<dbReference type="InterPro" id="IPR042088">
    <property type="entry name" value="OligoPept_F_C"/>
</dbReference>
<evidence type="ECO:0000259" key="9">
    <source>
        <dbReference type="Pfam" id="PF08439"/>
    </source>
</evidence>
<comment type="cofactor">
    <cofactor evidence="6">
        <name>Zn(2+)</name>
        <dbReference type="ChEBI" id="CHEBI:29105"/>
    </cofactor>
    <text evidence="6">Binds 1 zinc ion.</text>
</comment>
<comment type="function">
    <text evidence="6">Has oligopeptidase activity and degrades a variety of small bioactive peptides.</text>
</comment>
<keyword evidence="1 6" id="KW-0645">Protease</keyword>
<dbReference type="Pfam" id="PF01432">
    <property type="entry name" value="Peptidase_M3"/>
    <property type="match status" value="1"/>
</dbReference>
<feature type="domain" description="Oligopeptidase F N-terminal" evidence="9">
    <location>
        <begin position="113"/>
        <end position="182"/>
    </location>
</feature>
<dbReference type="SUPFAM" id="SSF55486">
    <property type="entry name" value="Metalloproteases ('zincins'), catalytic domain"/>
    <property type="match status" value="1"/>
</dbReference>
<feature type="domain" description="Peptidase M3A/M3B catalytic" evidence="8">
    <location>
        <begin position="206"/>
        <end position="582"/>
    </location>
</feature>
<dbReference type="RefSeq" id="WP_077840764.1">
    <property type="nucleotide sequence ID" value="NZ_JABTAE010000001.1"/>
</dbReference>
<evidence type="ECO:0000259" key="8">
    <source>
        <dbReference type="Pfam" id="PF01432"/>
    </source>
</evidence>
<accession>A0A1S8RP66</accession>
<dbReference type="InterPro" id="IPR001567">
    <property type="entry name" value="Pept_M3A_M3B_dom"/>
</dbReference>
<dbReference type="InterPro" id="IPR013647">
    <property type="entry name" value="OligopepF_N_dom"/>
</dbReference>
<dbReference type="Proteomes" id="UP000190973">
    <property type="component" value="Unassembled WGS sequence"/>
</dbReference>
<evidence type="ECO:0000256" key="3">
    <source>
        <dbReference type="ARBA" id="ARBA00022801"/>
    </source>
</evidence>
<proteinExistence type="inferred from homology"/>
<dbReference type="CDD" id="cd09608">
    <property type="entry name" value="M3B_PepF"/>
    <property type="match status" value="1"/>
</dbReference>
<reference evidence="10 11" key="1">
    <citation type="submission" date="2016-05" db="EMBL/GenBank/DDBJ databases">
        <title>Microbial solvent formation.</title>
        <authorList>
            <person name="Poehlein A."/>
            <person name="Montoya Solano J.D."/>
            <person name="Flitsch S."/>
            <person name="Krabben P."/>
            <person name="Duerre P."/>
            <person name="Daniel R."/>
        </authorList>
    </citation>
    <scope>NUCLEOTIDE SEQUENCE [LARGE SCALE GENOMIC DNA]</scope>
    <source>
        <strain evidence="10 11">DSM 53</strain>
    </source>
</reference>
<keyword evidence="7" id="KW-0175">Coiled coil</keyword>
<comment type="similarity">
    <text evidence="6">Belongs to the peptidase M3B family.</text>
</comment>
<dbReference type="EMBL" id="LZZI01000150">
    <property type="protein sequence ID" value="OOM55021.1"/>
    <property type="molecule type" value="Genomic_DNA"/>
</dbReference>
<dbReference type="Gene3D" id="1.20.140.70">
    <property type="entry name" value="Oligopeptidase f, N-terminal domain"/>
    <property type="match status" value="1"/>
</dbReference>